<comment type="caution">
    <text evidence="2">The sequence shown here is derived from an EMBL/GenBank/DDBJ whole genome shotgun (WGS) entry which is preliminary data.</text>
</comment>
<dbReference type="EMBL" id="RWGY01000039">
    <property type="protein sequence ID" value="TVU08305.1"/>
    <property type="molecule type" value="Genomic_DNA"/>
</dbReference>
<keyword evidence="1" id="KW-1133">Transmembrane helix</keyword>
<organism evidence="2 3">
    <name type="scientific">Eragrostis curvula</name>
    <name type="common">weeping love grass</name>
    <dbReference type="NCBI Taxonomy" id="38414"/>
    <lineage>
        <taxon>Eukaryota</taxon>
        <taxon>Viridiplantae</taxon>
        <taxon>Streptophyta</taxon>
        <taxon>Embryophyta</taxon>
        <taxon>Tracheophyta</taxon>
        <taxon>Spermatophyta</taxon>
        <taxon>Magnoliopsida</taxon>
        <taxon>Liliopsida</taxon>
        <taxon>Poales</taxon>
        <taxon>Poaceae</taxon>
        <taxon>PACMAD clade</taxon>
        <taxon>Chloridoideae</taxon>
        <taxon>Eragrostideae</taxon>
        <taxon>Eragrostidinae</taxon>
        <taxon>Eragrostis</taxon>
    </lineage>
</organism>
<dbReference type="AlphaFoldDB" id="A0A5J9TAB9"/>
<gene>
    <name evidence="2" type="ORF">EJB05_41705</name>
</gene>
<reference evidence="2 3" key="1">
    <citation type="journal article" date="2019" name="Sci. Rep.">
        <title>A high-quality genome of Eragrostis curvula grass provides insights into Poaceae evolution and supports new strategies to enhance forage quality.</title>
        <authorList>
            <person name="Carballo J."/>
            <person name="Santos B.A.C.M."/>
            <person name="Zappacosta D."/>
            <person name="Garbus I."/>
            <person name="Selva J.P."/>
            <person name="Gallo C.A."/>
            <person name="Diaz A."/>
            <person name="Albertini E."/>
            <person name="Caccamo M."/>
            <person name="Echenique V."/>
        </authorList>
    </citation>
    <scope>NUCLEOTIDE SEQUENCE [LARGE SCALE GENOMIC DNA]</scope>
    <source>
        <strain evidence="3">cv. Victoria</strain>
        <tissue evidence="2">Leaf</tissue>
    </source>
</reference>
<evidence type="ECO:0000256" key="1">
    <source>
        <dbReference type="SAM" id="Phobius"/>
    </source>
</evidence>
<dbReference type="PANTHER" id="PTHR31414:SF12">
    <property type="entry name" value="OS06G0645600 PROTEIN"/>
    <property type="match status" value="1"/>
</dbReference>
<dbReference type="Proteomes" id="UP000324897">
    <property type="component" value="Chromosome 3"/>
</dbReference>
<dbReference type="GO" id="GO:0005886">
    <property type="term" value="C:plasma membrane"/>
    <property type="evidence" value="ECO:0007669"/>
    <property type="project" value="TreeGrafter"/>
</dbReference>
<dbReference type="GO" id="GO:0009506">
    <property type="term" value="C:plasmodesma"/>
    <property type="evidence" value="ECO:0007669"/>
    <property type="project" value="TreeGrafter"/>
</dbReference>
<dbReference type="Gramene" id="TVU08305">
    <property type="protein sequence ID" value="TVU08305"/>
    <property type="gene ID" value="EJB05_41705"/>
</dbReference>
<evidence type="ECO:0000313" key="3">
    <source>
        <dbReference type="Proteomes" id="UP000324897"/>
    </source>
</evidence>
<dbReference type="InterPro" id="IPR040283">
    <property type="entry name" value="DDB_G0292058-like"/>
</dbReference>
<protein>
    <submittedName>
        <fullName evidence="2">Uncharacterized protein</fullName>
    </submittedName>
</protein>
<evidence type="ECO:0000313" key="2">
    <source>
        <dbReference type="EMBL" id="TVU08305.1"/>
    </source>
</evidence>
<name>A0A5J9TAB9_9POAL</name>
<feature type="transmembrane region" description="Helical" evidence="1">
    <location>
        <begin position="20"/>
        <end position="39"/>
    </location>
</feature>
<dbReference type="PANTHER" id="PTHR31414">
    <property type="entry name" value="TRANSMEMBRANE PROTEIN DDB_G0292058"/>
    <property type="match status" value="1"/>
</dbReference>
<accession>A0A5J9TAB9</accession>
<proteinExistence type="predicted"/>
<keyword evidence="3" id="KW-1185">Reference proteome</keyword>
<feature type="non-terminal residue" evidence="2">
    <location>
        <position position="1"/>
    </location>
</feature>
<feature type="transmembrane region" description="Helical" evidence="1">
    <location>
        <begin position="59"/>
        <end position="82"/>
    </location>
</feature>
<keyword evidence="1" id="KW-0472">Membrane</keyword>
<keyword evidence="1" id="KW-0812">Transmembrane</keyword>
<sequence length="237" mass="25018">MRLPCAHTVVQSAGFSAAPVFVVAALWFASVAFAALLYCCCRCCCCAGGNISDSYSRKVFAITLALLLVATAAAVVGCAVLYDGQVKFYGSTTATLDYVVSQSGEASATLRNFTALLETAKAAGVGGATLPANLARSVDDVAGRVDAAADELAARTADNSRRIRSALETMYVMTHSPAPPAAYCFLIDRAAVACVHSGVSRMDHNHSHTNPVRYLPCPAQWQLTATIPVLWPQHFPR</sequence>